<dbReference type="Proteomes" id="UP000472277">
    <property type="component" value="Chromosome 34"/>
</dbReference>
<dbReference type="InterPro" id="IPR001487">
    <property type="entry name" value="Bromodomain"/>
</dbReference>
<evidence type="ECO:0000256" key="4">
    <source>
        <dbReference type="ARBA" id="ARBA00013184"/>
    </source>
</evidence>
<evidence type="ECO:0000256" key="2">
    <source>
        <dbReference type="ARBA" id="ARBA00004300"/>
    </source>
</evidence>
<evidence type="ECO:0000259" key="16">
    <source>
        <dbReference type="PROSITE" id="PS51186"/>
    </source>
</evidence>
<evidence type="ECO:0000256" key="7">
    <source>
        <dbReference type="ARBA" id="ARBA00023015"/>
    </source>
</evidence>
<dbReference type="PRINTS" id="PR00503">
    <property type="entry name" value="BROMODOMAIN"/>
</dbReference>
<dbReference type="Ensembl" id="ENSSTUT00000052982.1">
    <property type="protein sequence ID" value="ENSSTUP00000050665.1"/>
    <property type="gene ID" value="ENSSTUG00000021073.1"/>
</dbReference>
<dbReference type="SMART" id="SM00297">
    <property type="entry name" value="BROMO"/>
    <property type="match status" value="1"/>
</dbReference>
<dbReference type="Gene3D" id="3.40.630.30">
    <property type="match status" value="1"/>
</dbReference>
<dbReference type="Gene3D" id="1.20.920.10">
    <property type="entry name" value="Bromodomain-like"/>
    <property type="match status" value="1"/>
</dbReference>
<evidence type="ECO:0000256" key="14">
    <source>
        <dbReference type="PROSITE-ProRule" id="PRU00035"/>
    </source>
</evidence>
<dbReference type="GO" id="GO:0005813">
    <property type="term" value="C:centrosome"/>
    <property type="evidence" value="ECO:0007669"/>
    <property type="project" value="UniProtKB-SubCell"/>
</dbReference>
<dbReference type="GeneTree" id="ENSGT00940000154995"/>
<evidence type="ECO:0000256" key="1">
    <source>
        <dbReference type="ARBA" id="ARBA00004123"/>
    </source>
</evidence>
<dbReference type="GO" id="GO:0060173">
    <property type="term" value="P:limb development"/>
    <property type="evidence" value="ECO:0007669"/>
    <property type="project" value="UniProtKB-ARBA"/>
</dbReference>
<protein>
    <recommendedName>
        <fullName evidence="4">histone acetyltransferase</fullName>
        <ecNumber evidence="4">2.3.1.48</ecNumber>
    </recommendedName>
</protein>
<evidence type="ECO:0000256" key="13">
    <source>
        <dbReference type="ARBA" id="ARBA00048940"/>
    </source>
</evidence>
<comment type="similarity">
    <text evidence="3">Belongs to the acetyltransferase family. GCN5 subfamily.</text>
</comment>
<dbReference type="InterPro" id="IPR018359">
    <property type="entry name" value="Bromodomain_CS"/>
</dbReference>
<evidence type="ECO:0000256" key="6">
    <source>
        <dbReference type="ARBA" id="ARBA00022679"/>
    </source>
</evidence>
<dbReference type="GO" id="GO:0045944">
    <property type="term" value="P:positive regulation of transcription by RNA polymerase II"/>
    <property type="evidence" value="ECO:0007669"/>
    <property type="project" value="TreeGrafter"/>
</dbReference>
<dbReference type="InterPro" id="IPR036427">
    <property type="entry name" value="Bromodomain-like_sf"/>
</dbReference>
<keyword evidence="12" id="KW-0012">Acyltransferase</keyword>
<dbReference type="PROSITE" id="PS51186">
    <property type="entry name" value="GNAT"/>
    <property type="match status" value="1"/>
</dbReference>
<evidence type="ECO:0000313" key="18">
    <source>
        <dbReference type="Proteomes" id="UP000472277"/>
    </source>
</evidence>
<dbReference type="CDD" id="cd04301">
    <property type="entry name" value="NAT_SF"/>
    <property type="match status" value="1"/>
</dbReference>
<evidence type="ECO:0000313" key="17">
    <source>
        <dbReference type="Ensembl" id="ENSSTUP00000050665.1"/>
    </source>
</evidence>
<proteinExistence type="inferred from homology"/>
<keyword evidence="5" id="KW-0963">Cytoplasm</keyword>
<dbReference type="Pfam" id="PF00583">
    <property type="entry name" value="Acetyltransf_1"/>
    <property type="match status" value="1"/>
</dbReference>
<dbReference type="PANTHER" id="PTHR45750:SF2">
    <property type="entry name" value="HISTONE ACETYLTRANSFERASE KAT2B"/>
    <property type="match status" value="1"/>
</dbReference>
<dbReference type="CDD" id="cd05509">
    <property type="entry name" value="Bromo_gcn5_like"/>
    <property type="match status" value="1"/>
</dbReference>
<dbReference type="Pfam" id="PF06466">
    <property type="entry name" value="PCAF_N"/>
    <property type="match status" value="1"/>
</dbReference>
<keyword evidence="11" id="KW-0539">Nucleus</keyword>
<evidence type="ECO:0000256" key="8">
    <source>
        <dbReference type="ARBA" id="ARBA00023117"/>
    </source>
</evidence>
<dbReference type="FunFam" id="1.20.920.10:FF:000014">
    <property type="entry name" value="Histone acetyltransferase KAT2B"/>
    <property type="match status" value="1"/>
</dbReference>
<dbReference type="GO" id="GO:0043992">
    <property type="term" value="F:histone H3K9 acetyltransferase activity"/>
    <property type="evidence" value="ECO:0007669"/>
    <property type="project" value="UniProtKB-ARBA"/>
</dbReference>
<evidence type="ECO:0000256" key="10">
    <source>
        <dbReference type="ARBA" id="ARBA00023212"/>
    </source>
</evidence>
<gene>
    <name evidence="17" type="primary">KAT2B</name>
    <name evidence="17" type="synonym">kat2b</name>
</gene>
<dbReference type="PROSITE" id="PS50014">
    <property type="entry name" value="BROMODOMAIN_2"/>
    <property type="match status" value="1"/>
</dbReference>
<dbReference type="InterPro" id="IPR009464">
    <property type="entry name" value="PCAF_N"/>
</dbReference>
<evidence type="ECO:0000256" key="12">
    <source>
        <dbReference type="ARBA" id="ARBA00023315"/>
    </source>
</evidence>
<accession>A0A673ZVA2</accession>
<feature type="domain" description="N-acetyltransferase" evidence="16">
    <location>
        <begin position="350"/>
        <end position="498"/>
    </location>
</feature>
<reference evidence="17" key="1">
    <citation type="submission" date="2025-08" db="UniProtKB">
        <authorList>
            <consortium name="Ensembl"/>
        </authorList>
    </citation>
    <scope>IDENTIFICATION</scope>
</reference>
<dbReference type="GO" id="GO:0140672">
    <property type="term" value="C:ATAC complex"/>
    <property type="evidence" value="ECO:0007669"/>
    <property type="project" value="TreeGrafter"/>
</dbReference>
<organism evidence="17 18">
    <name type="scientific">Salmo trutta</name>
    <name type="common">Brown trout</name>
    <dbReference type="NCBI Taxonomy" id="8032"/>
    <lineage>
        <taxon>Eukaryota</taxon>
        <taxon>Metazoa</taxon>
        <taxon>Chordata</taxon>
        <taxon>Craniata</taxon>
        <taxon>Vertebrata</taxon>
        <taxon>Euteleostomi</taxon>
        <taxon>Actinopterygii</taxon>
        <taxon>Neopterygii</taxon>
        <taxon>Teleostei</taxon>
        <taxon>Protacanthopterygii</taxon>
        <taxon>Salmoniformes</taxon>
        <taxon>Salmonidae</taxon>
        <taxon>Salmoninae</taxon>
        <taxon>Salmo</taxon>
    </lineage>
</organism>
<evidence type="ECO:0000259" key="15">
    <source>
        <dbReference type="PROSITE" id="PS50014"/>
    </source>
</evidence>
<dbReference type="GO" id="GO:0060349">
    <property type="term" value="P:bone morphogenesis"/>
    <property type="evidence" value="ECO:0007669"/>
    <property type="project" value="UniProtKB-ARBA"/>
</dbReference>
<name>A0A673ZVA2_SALTR</name>
<dbReference type="PROSITE" id="PS00633">
    <property type="entry name" value="BROMODOMAIN_1"/>
    <property type="match status" value="1"/>
</dbReference>
<dbReference type="EC" id="2.3.1.48" evidence="4"/>
<dbReference type="GO" id="GO:1903010">
    <property type="term" value="P:regulation of bone development"/>
    <property type="evidence" value="ECO:0007669"/>
    <property type="project" value="UniProtKB-ARBA"/>
</dbReference>
<dbReference type="InterPro" id="IPR016181">
    <property type="entry name" value="Acyl_CoA_acyltransferase"/>
</dbReference>
<evidence type="ECO:0000256" key="3">
    <source>
        <dbReference type="ARBA" id="ARBA00008607"/>
    </source>
</evidence>
<feature type="domain" description="Bromo" evidence="15">
    <location>
        <begin position="571"/>
        <end position="641"/>
    </location>
</feature>
<comment type="catalytic activity">
    <reaction evidence="13">
        <text>L-lysyl-[histone] + acetyl-CoA = N(6)-acetyl-L-lysyl-[histone] + CoA + H(+)</text>
        <dbReference type="Rhea" id="RHEA:21992"/>
        <dbReference type="Rhea" id="RHEA-COMP:9845"/>
        <dbReference type="Rhea" id="RHEA-COMP:11338"/>
        <dbReference type="ChEBI" id="CHEBI:15378"/>
        <dbReference type="ChEBI" id="CHEBI:29969"/>
        <dbReference type="ChEBI" id="CHEBI:57287"/>
        <dbReference type="ChEBI" id="CHEBI:57288"/>
        <dbReference type="ChEBI" id="CHEBI:61930"/>
        <dbReference type="EC" id="2.3.1.48"/>
    </reaction>
    <physiologicalReaction direction="left-to-right" evidence="13">
        <dbReference type="Rhea" id="RHEA:21993"/>
    </physiologicalReaction>
</comment>
<keyword evidence="9" id="KW-0804">Transcription</keyword>
<keyword evidence="10" id="KW-0206">Cytoskeleton</keyword>
<dbReference type="PANTHER" id="PTHR45750">
    <property type="entry name" value="GH11602P"/>
    <property type="match status" value="1"/>
</dbReference>
<evidence type="ECO:0000256" key="9">
    <source>
        <dbReference type="ARBA" id="ARBA00023163"/>
    </source>
</evidence>
<keyword evidence="18" id="KW-1185">Reference proteome</keyword>
<evidence type="ECO:0000256" key="11">
    <source>
        <dbReference type="ARBA" id="ARBA00023242"/>
    </source>
</evidence>
<dbReference type="SUPFAM" id="SSF47370">
    <property type="entry name" value="Bromodomain"/>
    <property type="match status" value="1"/>
</dbReference>
<keyword evidence="7" id="KW-0805">Transcription regulation</keyword>
<dbReference type="AlphaFoldDB" id="A0A673ZVA2"/>
<dbReference type="InterPro" id="IPR037800">
    <property type="entry name" value="GCN5"/>
</dbReference>
<keyword evidence="8 14" id="KW-0103">Bromodomain</keyword>
<evidence type="ECO:0000256" key="5">
    <source>
        <dbReference type="ARBA" id="ARBA00022490"/>
    </source>
</evidence>
<comment type="subcellular location">
    <subcellularLocation>
        <location evidence="2">Cytoplasm</location>
        <location evidence="2">Cytoskeleton</location>
        <location evidence="2">Microtubule organizing center</location>
        <location evidence="2">Centrosome</location>
    </subcellularLocation>
    <subcellularLocation>
        <location evidence="1">Nucleus</location>
    </subcellularLocation>
</comment>
<dbReference type="InterPro" id="IPR000182">
    <property type="entry name" value="GNAT_dom"/>
</dbReference>
<dbReference type="FunFam" id="3.40.630.30:FF:000004">
    <property type="entry name" value="Histone acetyltransferase KAT2A"/>
    <property type="match status" value="1"/>
</dbReference>
<dbReference type="GO" id="GO:0061035">
    <property type="term" value="P:regulation of cartilage development"/>
    <property type="evidence" value="ECO:0007669"/>
    <property type="project" value="UniProtKB-ARBA"/>
</dbReference>
<reference evidence="17" key="2">
    <citation type="submission" date="2025-09" db="UniProtKB">
        <authorList>
            <consortium name="Ensembl"/>
        </authorList>
    </citation>
    <scope>IDENTIFICATION</scope>
</reference>
<dbReference type="GO" id="GO:0040029">
    <property type="term" value="P:epigenetic regulation of gene expression"/>
    <property type="evidence" value="ECO:0007669"/>
    <property type="project" value="UniProtKB-ARBA"/>
</dbReference>
<sequence length="663" mass="76842">LLIYQNPPPTPPRTDQQPNSVNLLEPCRSCSHTLGDHVTHLENVSEEEMNRLLGIVLDVEYLYTCVHKEEDADTKQVYFSLFKLLRKCILQMGKPVVEAQESPPFEKPSIEQGVNNFVQYKFSHLPSKERQTIVELAKMFLNQINYWQLETPSQRRQRAPADDAAGYKVNYTRWLCYCNVPQFCDSLPRYETTQIFGRTLLGSVFTVMRKQLLEQARQEKDMLPPEKRTLILTHFPKFLSMLEEEVYSHSSPIWSENFLVGSTGGQIPIHTGGQKRKPSEPIPHDENKKLRIVGDIPMELINEVMATITDPTSMLGPETSLLSAHSARDEAARLEERRGVIEFHVIGNSLNQKPNKRILMWLVGLQNVFSHQLPRMPKEYITRLVFDPKHKTLSLIKDGRVIGGICFRMFPSQGFTEIVFCAVTSNEQVKGYGTHLMNHLKEYHIKHDILNFLTYADEYAIGYFKKQGFSKDIKVPKAKYLGYIKDYEGATLMGCELNPSIPYTEFSVIIKKQKEIIKKLIERKQAQIRKVYPGLSCFKEGVITSCCDPRKELKDPDQLYSTLKTILQHVKSHQNAWPFMEPVKKTEAPGYYQVIRFPMDLKTMSERLKSRYYTTRKLFMADMQRIFTNCREYNPPESQYYKCANLLEKVFYTKIKEAGLIEK</sequence>
<keyword evidence="6" id="KW-0808">Transferase</keyword>
<dbReference type="SUPFAM" id="SSF55729">
    <property type="entry name" value="Acyl-CoA N-acyltransferases (Nat)"/>
    <property type="match status" value="1"/>
</dbReference>
<dbReference type="GO" id="GO:0005634">
    <property type="term" value="C:nucleus"/>
    <property type="evidence" value="ECO:0007669"/>
    <property type="project" value="UniProtKB-SubCell"/>
</dbReference>
<dbReference type="Pfam" id="PF00439">
    <property type="entry name" value="Bromodomain"/>
    <property type="match status" value="1"/>
</dbReference>